<evidence type="ECO:0000259" key="1">
    <source>
        <dbReference type="Pfam" id="PF13614"/>
    </source>
</evidence>
<gene>
    <name evidence="2" type="ORF">CF123_01315</name>
</gene>
<dbReference type="RefSeq" id="WP_139493544.1">
    <property type="nucleotide sequence ID" value="NZ_CAWORL010000012.1"/>
</dbReference>
<dbReference type="AlphaFoldDB" id="A0AAX2UWS1"/>
<dbReference type="InterPro" id="IPR050678">
    <property type="entry name" value="DNA_Partitioning_ATPase"/>
</dbReference>
<reference evidence="2" key="2">
    <citation type="journal article" date="2019" name="PLoS ONE">
        <title>Identification and characterization of putative Aeromonas spp. T3SS effectors.</title>
        <authorList>
            <person name="Rangel L.T."/>
            <person name="Marden J."/>
            <person name="Colston S."/>
            <person name="Setubal J.C."/>
            <person name="Graf J."/>
            <person name="Gogarten J.P."/>
        </authorList>
    </citation>
    <scope>NUCLEOTIDE SEQUENCE</scope>
    <source>
        <strain evidence="2">BAQ071013-135</strain>
    </source>
</reference>
<dbReference type="Gene3D" id="3.40.50.300">
    <property type="entry name" value="P-loop containing nucleotide triphosphate hydrolases"/>
    <property type="match status" value="1"/>
</dbReference>
<sequence>MVDLDMAKKGKVVTVMNMKGGVGKTTVTTNLSAIIAGSSLNDKYKQILVVDYDPQFNLSQALLSVVAYTTSQEEKRSISSVLCDQIDDLDLCQLQKPENTKPPRLVDVTVNVFKNNNRQLDIVPSTLDLMPLAISASEKAQLIMEQRFNNFIEQAKGRYDLILIDCHPAGSLFTKTSLKVSDHVLIPVSPHNYATRGVSLMLDFIKNLFFGEKKPKVHILYNNIAPNDTAFLERVNNIPSFKKISLEHHLKKRNAFKDTMNGSGFIHETTKPHSSSAYQNIMQVAESLLNKL</sequence>
<proteinExistence type="predicted"/>
<reference evidence="2" key="1">
    <citation type="submission" date="2017-10" db="EMBL/GenBank/DDBJ databases">
        <authorList>
            <person name="Colston S.M."/>
            <person name="Graf J."/>
        </authorList>
    </citation>
    <scope>NUCLEOTIDE SEQUENCE</scope>
    <source>
        <strain evidence="2">BAQ071013-135</strain>
    </source>
</reference>
<dbReference type="CDD" id="cd02042">
    <property type="entry name" value="ParAB_family"/>
    <property type="match status" value="1"/>
</dbReference>
<comment type="caution">
    <text evidence="2">The sequence shown here is derived from an EMBL/GenBank/DDBJ whole genome shotgun (WGS) entry which is preliminary data.</text>
</comment>
<dbReference type="InterPro" id="IPR027417">
    <property type="entry name" value="P-loop_NTPase"/>
</dbReference>
<feature type="domain" description="AAA" evidence="1">
    <location>
        <begin position="11"/>
        <end position="208"/>
    </location>
</feature>
<dbReference type="Proteomes" id="UP000796104">
    <property type="component" value="Unassembled WGS sequence"/>
</dbReference>
<accession>A0AAX2UWS1</accession>
<evidence type="ECO:0000313" key="3">
    <source>
        <dbReference type="Proteomes" id="UP000796104"/>
    </source>
</evidence>
<dbReference type="Pfam" id="PF13614">
    <property type="entry name" value="AAA_31"/>
    <property type="match status" value="1"/>
</dbReference>
<dbReference type="InterPro" id="IPR025669">
    <property type="entry name" value="AAA_dom"/>
</dbReference>
<evidence type="ECO:0000313" key="2">
    <source>
        <dbReference type="EMBL" id="TND56599.1"/>
    </source>
</evidence>
<dbReference type="PANTHER" id="PTHR13696:SF99">
    <property type="entry name" value="COBYRINIC ACID AC-DIAMIDE SYNTHASE"/>
    <property type="match status" value="1"/>
</dbReference>
<name>A0AAX2UWS1_AERVE</name>
<dbReference type="EMBL" id="PDXJ01000002">
    <property type="protein sequence ID" value="TND56599.1"/>
    <property type="molecule type" value="Genomic_DNA"/>
</dbReference>
<dbReference type="SUPFAM" id="SSF52540">
    <property type="entry name" value="P-loop containing nucleoside triphosphate hydrolases"/>
    <property type="match status" value="1"/>
</dbReference>
<organism evidence="2 3">
    <name type="scientific">Aeromonas veronii</name>
    <dbReference type="NCBI Taxonomy" id="654"/>
    <lineage>
        <taxon>Bacteria</taxon>
        <taxon>Pseudomonadati</taxon>
        <taxon>Pseudomonadota</taxon>
        <taxon>Gammaproteobacteria</taxon>
        <taxon>Aeromonadales</taxon>
        <taxon>Aeromonadaceae</taxon>
        <taxon>Aeromonas</taxon>
    </lineage>
</organism>
<protein>
    <recommendedName>
        <fullName evidence="1">AAA domain-containing protein</fullName>
    </recommendedName>
</protein>
<dbReference type="PANTHER" id="PTHR13696">
    <property type="entry name" value="P-LOOP CONTAINING NUCLEOSIDE TRIPHOSPHATE HYDROLASE"/>
    <property type="match status" value="1"/>
</dbReference>